<keyword evidence="3" id="KW-1185">Reference proteome</keyword>
<dbReference type="GO" id="GO:0004672">
    <property type="term" value="F:protein kinase activity"/>
    <property type="evidence" value="ECO:0007669"/>
    <property type="project" value="InterPro"/>
</dbReference>
<dbReference type="InterPro" id="IPR011009">
    <property type="entry name" value="Kinase-like_dom_sf"/>
</dbReference>
<proteinExistence type="predicted"/>
<dbReference type="SUPFAM" id="SSF56112">
    <property type="entry name" value="Protein kinase-like (PK-like)"/>
    <property type="match status" value="1"/>
</dbReference>
<dbReference type="EMBL" id="KE124859">
    <property type="protein sequence ID" value="EPB76598.1"/>
    <property type="molecule type" value="Genomic_DNA"/>
</dbReference>
<accession>A0A0D6LZG3</accession>
<dbReference type="Gene3D" id="1.10.510.10">
    <property type="entry name" value="Transferase(Phosphotransferase) domain 1"/>
    <property type="match status" value="1"/>
</dbReference>
<dbReference type="GO" id="GO:0005524">
    <property type="term" value="F:ATP binding"/>
    <property type="evidence" value="ECO:0007669"/>
    <property type="project" value="InterPro"/>
</dbReference>
<dbReference type="InterPro" id="IPR000719">
    <property type="entry name" value="Prot_kinase_dom"/>
</dbReference>
<feature type="domain" description="Protein kinase" evidence="1">
    <location>
        <begin position="1"/>
        <end position="68"/>
    </location>
</feature>
<dbReference type="Pfam" id="PF00069">
    <property type="entry name" value="Pkinase"/>
    <property type="match status" value="1"/>
</dbReference>
<dbReference type="PROSITE" id="PS50011">
    <property type="entry name" value="PROTEIN_KINASE_DOM"/>
    <property type="match status" value="1"/>
</dbReference>
<protein>
    <recommendedName>
        <fullName evidence="1">Protein kinase domain-containing protein</fullName>
    </recommendedName>
</protein>
<evidence type="ECO:0000259" key="1">
    <source>
        <dbReference type="PROSITE" id="PS50011"/>
    </source>
</evidence>
<evidence type="ECO:0000313" key="3">
    <source>
        <dbReference type="Proteomes" id="UP000054495"/>
    </source>
</evidence>
<dbReference type="Proteomes" id="UP000054495">
    <property type="component" value="Unassembled WGS sequence"/>
</dbReference>
<gene>
    <name evidence="2" type="ORF">ANCCEY_04307</name>
</gene>
<name>A0A0D6LZG3_9BILA</name>
<organism evidence="2 3">
    <name type="scientific">Ancylostoma ceylanicum</name>
    <dbReference type="NCBI Taxonomy" id="53326"/>
    <lineage>
        <taxon>Eukaryota</taxon>
        <taxon>Metazoa</taxon>
        <taxon>Ecdysozoa</taxon>
        <taxon>Nematoda</taxon>
        <taxon>Chromadorea</taxon>
        <taxon>Rhabditida</taxon>
        <taxon>Rhabditina</taxon>
        <taxon>Rhabditomorpha</taxon>
        <taxon>Strongyloidea</taxon>
        <taxon>Ancylostomatidae</taxon>
        <taxon>Ancylostomatinae</taxon>
        <taxon>Ancylostoma</taxon>
    </lineage>
</organism>
<dbReference type="AlphaFoldDB" id="A0A0D6LZG3"/>
<sequence length="68" mass="7961">MFSQIPLGTISRKLPFTQMDLKPENILVSSHNSVKIADFGQACLYYPNEDKEYEENTRNFLELRIRPI</sequence>
<reference evidence="2 3" key="1">
    <citation type="submission" date="2013-05" db="EMBL/GenBank/DDBJ databases">
        <title>Draft genome of the parasitic nematode Anyclostoma ceylanicum.</title>
        <authorList>
            <person name="Mitreva M."/>
        </authorList>
    </citation>
    <scope>NUCLEOTIDE SEQUENCE [LARGE SCALE GENOMIC DNA]</scope>
</reference>
<evidence type="ECO:0000313" key="2">
    <source>
        <dbReference type="EMBL" id="EPB76598.1"/>
    </source>
</evidence>